<sequence>MYKWTINSGEKKMNRHASSRYQRRTVALLTAAFALIALAAPAVGSASQCDNFDKSVCLQPWPNNQFAKKDKSTPTGLRLNLLRSSMPANTKGVKIDPTDINRADGFSPGSYVTVRVPGLDTPAAFTASRLVPLTDMAQYAAKNAPAVIIDAATGQRQLIWAELDSQASSAANTNLLIRPGKNFLEGHRYIVALRSLKSAKGATLAAPASFRAFRDNKRGGGPRRAAMEDIFKRLAKAKIARKDLYLAWDFTVASEKSLTGRMLKIRNDAFSKLGDKNLADNKIAGTSPKWTITDVVDYTEAQDPNRMRRVSGTFTVPCYLNLTGCPAGGHFNLGKDGLPVQTAGNTMEARFLCNIPRSAKQNGVVSPMEPTMYGHGLLGDYGEANSLNVRQFGFENRMIVCATDWSGMAEDDIGNAVKILQDLSYMNELADRDQQGFLNFMYLGRLLAHSSGLATDSNFAVDGVSTLKPGYVAYYGNSQGGIMGGALTALSPDVIRSVLYVPGMNYSTLLTRSVDFDEFAQFLYLSYPDTKLHPLVFSIMQLLWDRGEPNGYAQHMTTKPLPNTPAHKVMIEMSYGDHQVSNTATQVEARTIGASIYRPFVGGVGRSPDVTPGYGIPTLGSLPRDGNAMFVWDIGPLRTINGTEFGTPFEPITNTPPRIGVDPHDLVIESSAAIRGQIGAYIKQGGQITGVCGGEPCRAAGWTGAN</sequence>
<dbReference type="Gene3D" id="3.40.50.1820">
    <property type="entry name" value="alpha/beta hydrolase"/>
    <property type="match status" value="1"/>
</dbReference>
<dbReference type="EMBL" id="CAESAO010000075">
    <property type="protein sequence ID" value="CAB4344324.1"/>
    <property type="molecule type" value="Genomic_DNA"/>
</dbReference>
<evidence type="ECO:0000313" key="1">
    <source>
        <dbReference type="EMBL" id="CAB4344324.1"/>
    </source>
</evidence>
<gene>
    <name evidence="1" type="ORF">UFOPK3522_00940</name>
</gene>
<reference evidence="1" key="1">
    <citation type="submission" date="2020-05" db="EMBL/GenBank/DDBJ databases">
        <authorList>
            <person name="Chiriac C."/>
            <person name="Salcher M."/>
            <person name="Ghai R."/>
            <person name="Kavagutti S V."/>
        </authorList>
    </citation>
    <scope>NUCLEOTIDE SEQUENCE</scope>
</reference>
<proteinExistence type="predicted"/>
<dbReference type="InterPro" id="IPR029058">
    <property type="entry name" value="AB_hydrolase_fold"/>
</dbReference>
<accession>A0A6J5ZNR4</accession>
<organism evidence="1">
    <name type="scientific">freshwater metagenome</name>
    <dbReference type="NCBI Taxonomy" id="449393"/>
    <lineage>
        <taxon>unclassified sequences</taxon>
        <taxon>metagenomes</taxon>
        <taxon>ecological metagenomes</taxon>
    </lineage>
</organism>
<protein>
    <submittedName>
        <fullName evidence="1">Unannotated protein</fullName>
    </submittedName>
</protein>
<dbReference type="AlphaFoldDB" id="A0A6J5ZNR4"/>
<name>A0A6J5ZNR4_9ZZZZ</name>